<feature type="transmembrane region" description="Helical" evidence="1">
    <location>
        <begin position="21"/>
        <end position="44"/>
    </location>
</feature>
<protein>
    <submittedName>
        <fullName evidence="2">Uncharacterized protein</fullName>
    </submittedName>
</protein>
<keyword evidence="1" id="KW-0472">Membrane</keyword>
<name>A0A2U3MVR0_9GAMM</name>
<dbReference type="AlphaFoldDB" id="A0A2U3MVR0"/>
<dbReference type="Proteomes" id="UP000245974">
    <property type="component" value="Unassembled WGS sequence"/>
</dbReference>
<keyword evidence="1" id="KW-1133">Transmembrane helix</keyword>
<dbReference type="EMBL" id="OOGT01000018">
    <property type="protein sequence ID" value="SPL69465.1"/>
    <property type="molecule type" value="Genomic_DNA"/>
</dbReference>
<organism evidence="2 3">
    <name type="scientific">Acinetobacter stercoris</name>
    <dbReference type="NCBI Taxonomy" id="2126983"/>
    <lineage>
        <taxon>Bacteria</taxon>
        <taxon>Pseudomonadati</taxon>
        <taxon>Pseudomonadota</taxon>
        <taxon>Gammaproteobacteria</taxon>
        <taxon>Moraxellales</taxon>
        <taxon>Moraxellaceae</taxon>
        <taxon>Acinetobacter</taxon>
    </lineage>
</organism>
<feature type="transmembrane region" description="Helical" evidence="1">
    <location>
        <begin position="64"/>
        <end position="83"/>
    </location>
</feature>
<keyword evidence="1" id="KW-0812">Transmembrane</keyword>
<sequence>MVSKERAKDIKATELYRHGDGAVAMILGWFASLHLSSPIEFIALPSASELEVNHDDYDGWFSELGVFSLLLYIQSIVNIYSPINEIISKYNNLLIILKAVVVTI</sequence>
<evidence type="ECO:0000313" key="3">
    <source>
        <dbReference type="Proteomes" id="UP000245974"/>
    </source>
</evidence>
<reference evidence="3" key="1">
    <citation type="submission" date="2018-03" db="EMBL/GenBank/DDBJ databases">
        <authorList>
            <person name="Blom J."/>
        </authorList>
    </citation>
    <scope>NUCLEOTIDE SEQUENCE [LARGE SCALE GENOMIC DNA]</scope>
    <source>
        <strain evidence="3">KPC-SM-21</strain>
    </source>
</reference>
<evidence type="ECO:0000256" key="1">
    <source>
        <dbReference type="SAM" id="Phobius"/>
    </source>
</evidence>
<dbReference type="InParanoid" id="A0A2U3MVR0"/>
<evidence type="ECO:0000313" key="2">
    <source>
        <dbReference type="EMBL" id="SPL69465.1"/>
    </source>
</evidence>
<proteinExistence type="predicted"/>
<gene>
    <name evidence="2" type="ORF">KPC_0643</name>
</gene>
<keyword evidence="3" id="KW-1185">Reference proteome</keyword>
<accession>A0A2U3MVR0</accession>